<dbReference type="PROSITE" id="PS50929">
    <property type="entry name" value="ABC_TM1F"/>
    <property type="match status" value="2"/>
</dbReference>
<dbReference type="Pfam" id="PF00664">
    <property type="entry name" value="ABC_membrane"/>
    <property type="match status" value="3"/>
</dbReference>
<keyword evidence="7" id="KW-0067">ATP-binding</keyword>
<dbReference type="CDD" id="cd03249">
    <property type="entry name" value="ABC_MTABC3_MDL1_MDL2"/>
    <property type="match status" value="1"/>
</dbReference>
<dbReference type="GO" id="GO:0005743">
    <property type="term" value="C:mitochondrial inner membrane"/>
    <property type="evidence" value="ECO:0007669"/>
    <property type="project" value="TreeGrafter"/>
</dbReference>
<dbReference type="CDD" id="cd18578">
    <property type="entry name" value="ABC_6TM_Pgp_ABCB1_D2_like"/>
    <property type="match status" value="1"/>
</dbReference>
<dbReference type="GO" id="GO:0005524">
    <property type="term" value="F:ATP binding"/>
    <property type="evidence" value="ECO:0007669"/>
    <property type="project" value="UniProtKB-KW"/>
</dbReference>
<feature type="transmembrane region" description="Helical" evidence="12">
    <location>
        <begin position="31"/>
        <end position="52"/>
    </location>
</feature>
<dbReference type="STRING" id="400727.A0A2T7PC78"/>
<dbReference type="InterPro" id="IPR039421">
    <property type="entry name" value="Type_1_exporter"/>
</dbReference>
<evidence type="ECO:0000259" key="13">
    <source>
        <dbReference type="PROSITE" id="PS50893"/>
    </source>
</evidence>
<dbReference type="PANTHER" id="PTHR43394:SF18">
    <property type="entry name" value="ABC TRANSPORTER B FAMILY MEMBER 11-LIKE"/>
    <property type="match status" value="1"/>
</dbReference>
<dbReference type="PROSITE" id="PS50893">
    <property type="entry name" value="ABC_TRANSPORTER_2"/>
    <property type="match status" value="2"/>
</dbReference>
<reference evidence="15 16" key="1">
    <citation type="submission" date="2018-04" db="EMBL/GenBank/DDBJ databases">
        <title>The genome of golden apple snail Pomacea canaliculata provides insight into stress tolerance and invasive adaptation.</title>
        <authorList>
            <person name="Liu C."/>
            <person name="Liu B."/>
            <person name="Ren Y."/>
            <person name="Zhang Y."/>
            <person name="Wang H."/>
            <person name="Li S."/>
            <person name="Jiang F."/>
            <person name="Yin L."/>
            <person name="Zhang G."/>
            <person name="Qian W."/>
            <person name="Fan W."/>
        </authorList>
    </citation>
    <scope>NUCLEOTIDE SEQUENCE [LARGE SCALE GENOMIC DNA]</scope>
    <source>
        <strain evidence="15">SZHN2017</strain>
        <tissue evidence="15">Muscle</tissue>
    </source>
</reference>
<dbReference type="GO" id="GO:0015421">
    <property type="term" value="F:ABC-type oligopeptide transporter activity"/>
    <property type="evidence" value="ECO:0007669"/>
    <property type="project" value="TreeGrafter"/>
</dbReference>
<dbReference type="SUPFAM" id="SSF90123">
    <property type="entry name" value="ABC transporter transmembrane region"/>
    <property type="match status" value="3"/>
</dbReference>
<evidence type="ECO:0000259" key="14">
    <source>
        <dbReference type="PROSITE" id="PS50929"/>
    </source>
</evidence>
<dbReference type="AlphaFoldDB" id="A0A2T7PC78"/>
<dbReference type="CDD" id="cd18577">
    <property type="entry name" value="ABC_6TM_Pgp_ABCB1_D1_like"/>
    <property type="match status" value="1"/>
</dbReference>
<dbReference type="PROSITE" id="PS00211">
    <property type="entry name" value="ABC_TRANSPORTER_1"/>
    <property type="match status" value="1"/>
</dbReference>
<comment type="caution">
    <text evidence="15">The sequence shown here is derived from an EMBL/GenBank/DDBJ whole genome shotgun (WGS) entry which is preliminary data.</text>
</comment>
<evidence type="ECO:0000256" key="3">
    <source>
        <dbReference type="ARBA" id="ARBA00022448"/>
    </source>
</evidence>
<keyword evidence="10 12" id="KW-0472">Membrane</keyword>
<keyword evidence="6" id="KW-0547">Nucleotide-binding</keyword>
<dbReference type="Proteomes" id="UP000245119">
    <property type="component" value="Linkage Group LG5"/>
</dbReference>
<dbReference type="SMART" id="SM00382">
    <property type="entry name" value="AAA"/>
    <property type="match status" value="2"/>
</dbReference>
<evidence type="ECO:0000256" key="12">
    <source>
        <dbReference type="SAM" id="Phobius"/>
    </source>
</evidence>
<dbReference type="FunFam" id="3.40.50.300:FF:000479">
    <property type="entry name" value="Multidrug resistance protein 1A"/>
    <property type="match status" value="1"/>
</dbReference>
<comment type="subcellular location">
    <subcellularLocation>
        <location evidence="1">Membrane</location>
        <topology evidence="1">Multi-pass membrane protein</topology>
    </subcellularLocation>
</comment>
<evidence type="ECO:0000256" key="6">
    <source>
        <dbReference type="ARBA" id="ARBA00022741"/>
    </source>
</evidence>
<feature type="transmembrane region" description="Helical" evidence="12">
    <location>
        <begin position="556"/>
        <end position="579"/>
    </location>
</feature>
<evidence type="ECO:0000256" key="11">
    <source>
        <dbReference type="ARBA" id="ARBA00023180"/>
    </source>
</evidence>
<evidence type="ECO:0000256" key="8">
    <source>
        <dbReference type="ARBA" id="ARBA00022967"/>
    </source>
</evidence>
<dbReference type="OrthoDB" id="6500128at2759"/>
<evidence type="ECO:0000256" key="5">
    <source>
        <dbReference type="ARBA" id="ARBA00022737"/>
    </source>
</evidence>
<feature type="domain" description="ABC transporter" evidence="13">
    <location>
        <begin position="886"/>
        <end position="1125"/>
    </location>
</feature>
<evidence type="ECO:0008006" key="17">
    <source>
        <dbReference type="Google" id="ProtNLM"/>
    </source>
</evidence>
<dbReference type="Pfam" id="PF00005">
    <property type="entry name" value="ABC_tran"/>
    <property type="match status" value="2"/>
</dbReference>
<protein>
    <recommendedName>
        <fullName evidence="17">Bile salt export pump</fullName>
    </recommendedName>
</protein>
<dbReference type="Gene3D" id="3.40.50.300">
    <property type="entry name" value="P-loop containing nucleotide triphosphate hydrolases"/>
    <property type="match status" value="2"/>
</dbReference>
<feature type="transmembrane region" description="Helical" evidence="12">
    <location>
        <begin position="198"/>
        <end position="223"/>
    </location>
</feature>
<name>A0A2T7PC78_POMCA</name>
<keyword evidence="8" id="KW-1278">Translocase</keyword>
<feature type="transmembrane region" description="Helical" evidence="12">
    <location>
        <begin position="683"/>
        <end position="700"/>
    </location>
</feature>
<keyword evidence="4 12" id="KW-0812">Transmembrane</keyword>
<sequence>MFIDGNEIAKATNWTYGDVLKEKMATYMSHFLFITAGVFVTSTLAVTLWTMAGDRQTVQIRKRFFRAIMRQDIGWFDTHEATELNSRFSATFREGGHRRAVDDLVACLIHRRLYPGLEAHSRCHRLRAFVIIASALMMKLVDMASIRELQAYAKSGAIAEQALRAIRTVQAFQGQEKEHKRYEDNLVYAVKAGSRKGVYLGIAIASYWMLMFFSSAVCFWYGIHLNTDGGTILLLQVFLATFAGAACLGTALTNLESISSARAAATKIFEVIDRWPQIDVSSDKGEKIENLQGLVEFKNVHFLYPARPDIPVLNGLDLRVDPGQTVALVTVDGHDIKTLNLKWLRDQISVVSQEPVLFAATIAENIRYGKRDVTQAAIEAAAKEANAHGFISQLPQGYDTLVGERGAQLSRGQKQRIAIARALVRNPRILLLDEATSALDHESEAAVQSALEKVRWAGRTTIVIAHRLSTIRNADKIVSISAGCKEEEGNHHSLIAKGGLYAQLINLQVRHTYHSQQSDCIHPRNAQTKRRLTSNTYQEEYPSCLKRILQLNAPEWFLMLVGFICCSASGLGPPAFGFLSTEFIRIFACTDKEEQSYQAMVLGMIVIGIGLAMGFLNLLQHYCMSLWGSKLTARLRSRTFKALMRQDMNFFDDPKNQVSVLTTKLWADAATVQMAAGSKLGQVVEAVFTVAATLVIAFVFGWKLTLVTLVFIPVMIIADIAQRQLQKGMANLEKSMVQDAGKLCSEAVDNIRTLTSLNRADVFIERLELILSASNSLPLAEDDEGSSHSRRVLRHLQQHRLRLYAAAFTYGTMLVANEEMKFFAVFRVVITIVLGISSAGYQSSYGLYYVRAKLAAGRLFAIIDSQPKIDINKSGGLTLTNCSGQVAVADVTFFYPTRPTVRVLGGLTMSLEAGHTLALVGKSGCGKSTIIQLLLRFYEPDYGALVIIGRRGHRNLDLRWLRQQIGLVSQEPVLMDGSIASNIAYGDNTREVPMADIIAAAKTANIHSFIESLPQGYETNVGDKGTQLSGGQKQRIAIARALVRNPRVLLLDETTSALDTESQRVVQEALQKACEGRTCIVIAQRLSTIQNADMIAVIGQGQVVESGTHSQLLAMKGRVLQPAATEGRWRGRLITCQDVGQLLTYPPSRWPTGL</sequence>
<dbReference type="InterPro" id="IPR011527">
    <property type="entry name" value="ABC1_TM_dom"/>
</dbReference>
<evidence type="ECO:0000256" key="1">
    <source>
        <dbReference type="ARBA" id="ARBA00004141"/>
    </source>
</evidence>
<dbReference type="SUPFAM" id="SSF52540">
    <property type="entry name" value="P-loop containing nucleoside triphosphate hydrolases"/>
    <property type="match status" value="2"/>
</dbReference>
<accession>A0A2T7PC78</accession>
<dbReference type="InterPro" id="IPR003593">
    <property type="entry name" value="AAA+_ATPase"/>
</dbReference>
<evidence type="ECO:0000256" key="9">
    <source>
        <dbReference type="ARBA" id="ARBA00022989"/>
    </source>
</evidence>
<keyword evidence="11" id="KW-0325">Glycoprotein</keyword>
<dbReference type="GO" id="GO:0090374">
    <property type="term" value="P:oligopeptide export from mitochondrion"/>
    <property type="evidence" value="ECO:0007669"/>
    <property type="project" value="TreeGrafter"/>
</dbReference>
<dbReference type="InterPro" id="IPR017871">
    <property type="entry name" value="ABC_transporter-like_CS"/>
</dbReference>
<dbReference type="EMBL" id="PZQS01000005">
    <property type="protein sequence ID" value="PVD31019.1"/>
    <property type="molecule type" value="Genomic_DNA"/>
</dbReference>
<comment type="similarity">
    <text evidence="2">Belongs to the ABC transporter superfamily. ABCB family. Multidrug resistance exporter (TC 3.A.1.201) subfamily.</text>
</comment>
<feature type="transmembrane region" description="Helical" evidence="12">
    <location>
        <begin position="599"/>
        <end position="619"/>
    </location>
</feature>
<gene>
    <name evidence="15" type="ORF">C0Q70_10295</name>
</gene>
<evidence type="ECO:0000256" key="7">
    <source>
        <dbReference type="ARBA" id="ARBA00022840"/>
    </source>
</evidence>
<evidence type="ECO:0000256" key="2">
    <source>
        <dbReference type="ARBA" id="ARBA00007577"/>
    </source>
</evidence>
<feature type="transmembrane region" description="Helical" evidence="12">
    <location>
        <begin position="229"/>
        <end position="252"/>
    </location>
</feature>
<dbReference type="InterPro" id="IPR003439">
    <property type="entry name" value="ABC_transporter-like_ATP-bd"/>
</dbReference>
<organism evidence="15 16">
    <name type="scientific">Pomacea canaliculata</name>
    <name type="common">Golden apple snail</name>
    <dbReference type="NCBI Taxonomy" id="400727"/>
    <lineage>
        <taxon>Eukaryota</taxon>
        <taxon>Metazoa</taxon>
        <taxon>Spiralia</taxon>
        <taxon>Lophotrochozoa</taxon>
        <taxon>Mollusca</taxon>
        <taxon>Gastropoda</taxon>
        <taxon>Caenogastropoda</taxon>
        <taxon>Architaenioglossa</taxon>
        <taxon>Ampullarioidea</taxon>
        <taxon>Ampullariidae</taxon>
        <taxon>Pomacea</taxon>
    </lineage>
</organism>
<keyword evidence="5" id="KW-0677">Repeat</keyword>
<keyword evidence="3" id="KW-0813">Transport</keyword>
<dbReference type="Gene3D" id="1.20.1560.10">
    <property type="entry name" value="ABC transporter type 1, transmembrane domain"/>
    <property type="match status" value="2"/>
</dbReference>
<evidence type="ECO:0000313" key="15">
    <source>
        <dbReference type="EMBL" id="PVD31019.1"/>
    </source>
</evidence>
<feature type="transmembrane region" description="Helical" evidence="12">
    <location>
        <begin position="706"/>
        <end position="722"/>
    </location>
</feature>
<evidence type="ECO:0000256" key="10">
    <source>
        <dbReference type="ARBA" id="ARBA00023136"/>
    </source>
</evidence>
<feature type="domain" description="ABC transporter" evidence="13">
    <location>
        <begin position="295"/>
        <end position="507"/>
    </location>
</feature>
<dbReference type="GO" id="GO:0016887">
    <property type="term" value="F:ATP hydrolysis activity"/>
    <property type="evidence" value="ECO:0007669"/>
    <property type="project" value="InterPro"/>
</dbReference>
<feature type="domain" description="ABC transmembrane type-1" evidence="14">
    <location>
        <begin position="560"/>
        <end position="768"/>
    </location>
</feature>
<proteinExistence type="inferred from homology"/>
<dbReference type="FunFam" id="3.40.50.300:FF:000604">
    <property type="entry name" value="ABC transporter B family member 28"/>
    <property type="match status" value="1"/>
</dbReference>
<keyword evidence="16" id="KW-1185">Reference proteome</keyword>
<feature type="transmembrane region" description="Helical" evidence="12">
    <location>
        <begin position="822"/>
        <end position="841"/>
    </location>
</feature>
<evidence type="ECO:0000256" key="4">
    <source>
        <dbReference type="ARBA" id="ARBA00022692"/>
    </source>
</evidence>
<keyword evidence="9 12" id="KW-1133">Transmembrane helix</keyword>
<dbReference type="PANTHER" id="PTHR43394">
    <property type="entry name" value="ATP-DEPENDENT PERMEASE MDL1, MITOCHONDRIAL"/>
    <property type="match status" value="1"/>
</dbReference>
<feature type="domain" description="ABC transmembrane type-1" evidence="14">
    <location>
        <begin position="1"/>
        <end position="229"/>
    </location>
</feature>
<evidence type="ECO:0000313" key="16">
    <source>
        <dbReference type="Proteomes" id="UP000245119"/>
    </source>
</evidence>
<dbReference type="InterPro" id="IPR036640">
    <property type="entry name" value="ABC1_TM_sf"/>
</dbReference>
<dbReference type="InterPro" id="IPR027417">
    <property type="entry name" value="P-loop_NTPase"/>
</dbReference>